<sequence>MQPPLCMKFNQIAVKMNLTDQQPLISIKSLIYLLPLPE</sequence>
<accession>A0ABR9E5N6</accession>
<dbReference type="EMBL" id="AQGV01000009">
    <property type="protein sequence ID" value="MBE0366315.1"/>
    <property type="molecule type" value="Genomic_DNA"/>
</dbReference>
<comment type="caution">
    <text evidence="1">The sequence shown here is derived from an EMBL/GenBank/DDBJ whole genome shotgun (WGS) entry which is preliminary data.</text>
</comment>
<dbReference type="Proteomes" id="UP000615755">
    <property type="component" value="Unassembled WGS sequence"/>
</dbReference>
<protein>
    <submittedName>
        <fullName evidence="1">Uncharacterized protein</fullName>
    </submittedName>
</protein>
<name>A0ABR9E5N6_9GAMM</name>
<evidence type="ECO:0000313" key="2">
    <source>
        <dbReference type="Proteomes" id="UP000615755"/>
    </source>
</evidence>
<keyword evidence="2" id="KW-1185">Reference proteome</keyword>
<reference evidence="1 2" key="1">
    <citation type="submission" date="2015-03" db="EMBL/GenBank/DDBJ databases">
        <title>Genome sequence of Pseudoalteromonas aurantia.</title>
        <authorList>
            <person name="Xie B.-B."/>
            <person name="Rong J.-C."/>
            <person name="Qin Q.-L."/>
            <person name="Zhang Y.-Z."/>
        </authorList>
    </citation>
    <scope>NUCLEOTIDE SEQUENCE [LARGE SCALE GENOMIC DNA]</scope>
    <source>
        <strain evidence="1 2">208</strain>
    </source>
</reference>
<evidence type="ECO:0000313" key="1">
    <source>
        <dbReference type="EMBL" id="MBE0366315.1"/>
    </source>
</evidence>
<proteinExistence type="predicted"/>
<gene>
    <name evidence="1" type="ORF">PAUR_a3297</name>
</gene>
<organism evidence="1 2">
    <name type="scientific">Pseudoalteromonas aurantia 208</name>
    <dbReference type="NCBI Taxonomy" id="1314867"/>
    <lineage>
        <taxon>Bacteria</taxon>
        <taxon>Pseudomonadati</taxon>
        <taxon>Pseudomonadota</taxon>
        <taxon>Gammaproteobacteria</taxon>
        <taxon>Alteromonadales</taxon>
        <taxon>Pseudoalteromonadaceae</taxon>
        <taxon>Pseudoalteromonas</taxon>
    </lineage>
</organism>